<organism evidence="8 9">
    <name type="scientific">Bacteroides nordii</name>
    <dbReference type="NCBI Taxonomy" id="291645"/>
    <lineage>
        <taxon>Bacteria</taxon>
        <taxon>Pseudomonadati</taxon>
        <taxon>Bacteroidota</taxon>
        <taxon>Bacteroidia</taxon>
        <taxon>Bacteroidales</taxon>
        <taxon>Bacteroidaceae</taxon>
        <taxon>Bacteroides</taxon>
    </lineage>
</organism>
<dbReference type="Pfam" id="PF14322">
    <property type="entry name" value="SusD-like_3"/>
    <property type="match status" value="1"/>
</dbReference>
<reference evidence="8 9" key="1">
    <citation type="submission" date="2018-08" db="EMBL/GenBank/DDBJ databases">
        <title>A genome reference for cultivated species of the human gut microbiota.</title>
        <authorList>
            <person name="Zou Y."/>
            <person name="Xue W."/>
            <person name="Luo G."/>
        </authorList>
    </citation>
    <scope>NUCLEOTIDE SEQUENCE [LARGE SCALE GENOMIC DNA]</scope>
    <source>
        <strain evidence="8 9">AM40-30BH</strain>
    </source>
</reference>
<accession>A0A413VS62</accession>
<dbReference type="EMBL" id="QSGO01000004">
    <property type="protein sequence ID" value="RHB36389.1"/>
    <property type="molecule type" value="Genomic_DNA"/>
</dbReference>
<evidence type="ECO:0000256" key="3">
    <source>
        <dbReference type="ARBA" id="ARBA00022729"/>
    </source>
</evidence>
<proteinExistence type="inferred from homology"/>
<name>A0A413VS62_9BACE</name>
<keyword evidence="3" id="KW-0732">Signal</keyword>
<dbReference type="Gene3D" id="1.25.40.390">
    <property type="match status" value="1"/>
</dbReference>
<evidence type="ECO:0000256" key="5">
    <source>
        <dbReference type="ARBA" id="ARBA00023237"/>
    </source>
</evidence>
<keyword evidence="5" id="KW-0998">Cell outer membrane</keyword>
<evidence type="ECO:0000259" key="7">
    <source>
        <dbReference type="Pfam" id="PF14322"/>
    </source>
</evidence>
<evidence type="ECO:0000259" key="6">
    <source>
        <dbReference type="Pfam" id="PF07980"/>
    </source>
</evidence>
<dbReference type="GO" id="GO:0009279">
    <property type="term" value="C:cell outer membrane"/>
    <property type="evidence" value="ECO:0007669"/>
    <property type="project" value="UniProtKB-SubCell"/>
</dbReference>
<dbReference type="InterPro" id="IPR033985">
    <property type="entry name" value="SusD-like_N"/>
</dbReference>
<evidence type="ECO:0000256" key="2">
    <source>
        <dbReference type="ARBA" id="ARBA00006275"/>
    </source>
</evidence>
<evidence type="ECO:0000256" key="1">
    <source>
        <dbReference type="ARBA" id="ARBA00004442"/>
    </source>
</evidence>
<dbReference type="AlphaFoldDB" id="A0A413VS62"/>
<keyword evidence="4" id="KW-0472">Membrane</keyword>
<feature type="domain" description="SusD-like N-terminal" evidence="7">
    <location>
        <begin position="110"/>
        <end position="247"/>
    </location>
</feature>
<comment type="subcellular location">
    <subcellularLocation>
        <location evidence="1">Cell outer membrane</location>
    </subcellularLocation>
</comment>
<evidence type="ECO:0000256" key="4">
    <source>
        <dbReference type="ARBA" id="ARBA00023136"/>
    </source>
</evidence>
<gene>
    <name evidence="8" type="ORF">DW888_07050</name>
</gene>
<comment type="similarity">
    <text evidence="2">Belongs to the SusD family.</text>
</comment>
<evidence type="ECO:0000313" key="8">
    <source>
        <dbReference type="EMBL" id="RHB36389.1"/>
    </source>
</evidence>
<dbReference type="InterPro" id="IPR011990">
    <property type="entry name" value="TPR-like_helical_dom_sf"/>
</dbReference>
<comment type="caution">
    <text evidence="8">The sequence shown here is derived from an EMBL/GenBank/DDBJ whole genome shotgun (WGS) entry which is preliminary data.</text>
</comment>
<protein>
    <submittedName>
        <fullName evidence="8">RagB/SusD family nutrient uptake outer membrane protein</fullName>
    </submittedName>
</protein>
<evidence type="ECO:0000313" key="9">
    <source>
        <dbReference type="Proteomes" id="UP000284379"/>
    </source>
</evidence>
<feature type="domain" description="RagB/SusD" evidence="6">
    <location>
        <begin position="297"/>
        <end position="566"/>
    </location>
</feature>
<dbReference type="Proteomes" id="UP000284379">
    <property type="component" value="Unassembled WGS sequence"/>
</dbReference>
<dbReference type="InterPro" id="IPR012944">
    <property type="entry name" value="SusD_RagB_dom"/>
</dbReference>
<dbReference type="Pfam" id="PF07980">
    <property type="entry name" value="SusD_RagB"/>
    <property type="match status" value="1"/>
</dbReference>
<dbReference type="SUPFAM" id="SSF48452">
    <property type="entry name" value="TPR-like"/>
    <property type="match status" value="1"/>
</dbReference>
<sequence>MLIFKSINIKTIMDKYMKHVRYAGILLMAFMGFSSCGDDFLEVIPKDQVAASTIFSNETSADLALYDVYKELPDMEGWGNEESYYSYDSFEHWSDNAVCKFDWAVTYRDLQTRSMTADQYNPGWYNHGYPALPFVYDKVFKFVRKANFFIENVALYKSNFSEEWIKTRVAEARFLRAFYYHEMWMAYGGLPIITRTLNLSEQGDNIFYPRSTFEQTGKFIIQELKEIANDLPDEISKGRATRAAALTLKAWCELFMNNYSDAAATCQQIIGGVHSLFTATGATSYNDQFMEENNNNCESIFAYQHDKKTKTGLRTKYFGPAGEFGAWGAMCPSQSLVDDYLMKDGLPKEDSPLWNPKKPYDNREPRFYQSVIYNGAEFAGKVYDQVNQKDLYDPSREYRSGYFRCKGINPDLTTADFEVNADGANFAYFRYAEVLLMYAEAKIEQNQIDDQVLKAINDVRVRAGIPTLQDTYGKTSFEQNELRDILRRERRIEFAFECKRYWDLIRWRTAEIVLNEPYYGMTVNAAGEYEPVFLKASAFHKDRSYLFPIYTPWIQINHRMLEQNDGVEFFDGQNPGY</sequence>